<evidence type="ECO:0000313" key="8">
    <source>
        <dbReference type="EMBL" id="OYX58217.1"/>
    </source>
</evidence>
<comment type="function">
    <text evidence="6">Toxic component of a toxin-antitoxin (TA) system. An RNase.</text>
</comment>
<keyword evidence="3 6" id="KW-0479">Metal-binding</keyword>
<dbReference type="AlphaFoldDB" id="A0A258HNP6"/>
<reference evidence="8 9" key="1">
    <citation type="submission" date="2017-03" db="EMBL/GenBank/DDBJ databases">
        <title>Lifting the veil on microbial sulfur biogeochemistry in mining wastewaters.</title>
        <authorList>
            <person name="Kantor R.S."/>
            <person name="Colenbrander Nelson T."/>
            <person name="Marshall S."/>
            <person name="Bennett D."/>
            <person name="Apte S."/>
            <person name="Camacho D."/>
            <person name="Thomas B.C."/>
            <person name="Warren L.A."/>
            <person name="Banfield J.F."/>
        </authorList>
    </citation>
    <scope>NUCLEOTIDE SEQUENCE [LARGE SCALE GENOMIC DNA]</scope>
    <source>
        <strain evidence="8">32-68-21</strain>
    </source>
</reference>
<evidence type="ECO:0000256" key="4">
    <source>
        <dbReference type="ARBA" id="ARBA00022801"/>
    </source>
</evidence>
<feature type="binding site" evidence="6">
    <location>
        <position position="24"/>
    </location>
    <ligand>
        <name>Mg(2+)</name>
        <dbReference type="ChEBI" id="CHEBI:18420"/>
    </ligand>
</feature>
<dbReference type="HAMAP" id="MF_00265">
    <property type="entry name" value="VapC_Nob1"/>
    <property type="match status" value="1"/>
</dbReference>
<evidence type="ECO:0000256" key="6">
    <source>
        <dbReference type="HAMAP-Rule" id="MF_00265"/>
    </source>
</evidence>
<evidence type="ECO:0000256" key="2">
    <source>
        <dbReference type="ARBA" id="ARBA00022722"/>
    </source>
</evidence>
<comment type="cofactor">
    <cofactor evidence="6">
        <name>Mg(2+)</name>
        <dbReference type="ChEBI" id="CHEBI:18420"/>
    </cofactor>
</comment>
<dbReference type="InterPro" id="IPR029060">
    <property type="entry name" value="PIN-like_dom_sf"/>
</dbReference>
<dbReference type="GO" id="GO:0004540">
    <property type="term" value="F:RNA nuclease activity"/>
    <property type="evidence" value="ECO:0007669"/>
    <property type="project" value="InterPro"/>
</dbReference>
<dbReference type="PANTHER" id="PTHR35901">
    <property type="entry name" value="RIBONUCLEASE VAPC3"/>
    <property type="match status" value="1"/>
</dbReference>
<proteinExistence type="inferred from homology"/>
<accession>A0A258HNP6</accession>
<dbReference type="PANTHER" id="PTHR35901:SF1">
    <property type="entry name" value="EXONUCLEASE VAPC9"/>
    <property type="match status" value="1"/>
</dbReference>
<keyword evidence="5 6" id="KW-0460">Magnesium</keyword>
<dbReference type="InterPro" id="IPR051619">
    <property type="entry name" value="TypeII_TA_RNase_PINc/VapC"/>
</dbReference>
<keyword evidence="4 6" id="KW-0378">Hydrolase</keyword>
<dbReference type="GO" id="GO:0016787">
    <property type="term" value="F:hydrolase activity"/>
    <property type="evidence" value="ECO:0007669"/>
    <property type="project" value="UniProtKB-KW"/>
</dbReference>
<dbReference type="InterPro" id="IPR002716">
    <property type="entry name" value="PIN_dom"/>
</dbReference>
<dbReference type="InterPro" id="IPR022907">
    <property type="entry name" value="VapC_family"/>
</dbReference>
<name>A0A258HNP6_9CAUL</name>
<evidence type="ECO:0000259" key="7">
    <source>
        <dbReference type="Pfam" id="PF01850"/>
    </source>
</evidence>
<comment type="similarity">
    <text evidence="6">Belongs to the PINc/VapC protein family.</text>
</comment>
<dbReference type="Proteomes" id="UP000216147">
    <property type="component" value="Unassembled WGS sequence"/>
</dbReference>
<dbReference type="CDD" id="cd09873">
    <property type="entry name" value="PIN_Pae0151-like"/>
    <property type="match status" value="1"/>
</dbReference>
<dbReference type="Pfam" id="PF01850">
    <property type="entry name" value="PIN"/>
    <property type="match status" value="1"/>
</dbReference>
<dbReference type="EC" id="3.1.-.-" evidence="6"/>
<dbReference type="EMBL" id="NCEQ01000003">
    <property type="protein sequence ID" value="OYX58217.1"/>
    <property type="molecule type" value="Genomic_DNA"/>
</dbReference>
<keyword evidence="6" id="KW-0800">Toxin</keyword>
<evidence type="ECO:0000256" key="1">
    <source>
        <dbReference type="ARBA" id="ARBA00022649"/>
    </source>
</evidence>
<comment type="caution">
    <text evidence="8">The sequence shown here is derived from an EMBL/GenBank/DDBJ whole genome shotgun (WGS) entry which is preliminary data.</text>
</comment>
<dbReference type="SUPFAM" id="SSF88723">
    <property type="entry name" value="PIN domain-like"/>
    <property type="match status" value="1"/>
</dbReference>
<feature type="binding site" evidence="6">
    <location>
        <position position="120"/>
    </location>
    <ligand>
        <name>Mg(2+)</name>
        <dbReference type="ChEBI" id="CHEBI:18420"/>
    </ligand>
</feature>
<dbReference type="InterPro" id="IPR044153">
    <property type="entry name" value="PIN_Pae0151-like"/>
</dbReference>
<dbReference type="GO" id="GO:0090729">
    <property type="term" value="F:toxin activity"/>
    <property type="evidence" value="ECO:0007669"/>
    <property type="project" value="UniProtKB-KW"/>
</dbReference>
<protein>
    <recommendedName>
        <fullName evidence="6">Ribonuclease VapC</fullName>
        <shortName evidence="6">RNase VapC</shortName>
        <ecNumber evidence="6">3.1.-.-</ecNumber>
    </recommendedName>
    <alternativeName>
        <fullName evidence="6">Toxin VapC</fullName>
    </alternativeName>
</protein>
<sequence length="153" mass="16618">MKSGNGSGKASGEPVAVSALRVVDASVVAAWVLPDEDNEAAARWIAYDAGQSLIAPFHFPAEMANVILVAIRRRRITELQAALFRQKVAALDLEIDDVGQASLALRTPLLAQTHGLTIYDALYLELALRRNLPLVTFDRDLRRAAEAEGVWIA</sequence>
<evidence type="ECO:0000313" key="9">
    <source>
        <dbReference type="Proteomes" id="UP000216147"/>
    </source>
</evidence>
<evidence type="ECO:0000256" key="3">
    <source>
        <dbReference type="ARBA" id="ARBA00022723"/>
    </source>
</evidence>
<keyword evidence="2 6" id="KW-0540">Nuclease</keyword>
<gene>
    <name evidence="6" type="primary">vapC</name>
    <name evidence="8" type="ORF">B7Y86_04255</name>
</gene>
<keyword evidence="1 6" id="KW-1277">Toxin-antitoxin system</keyword>
<evidence type="ECO:0000256" key="5">
    <source>
        <dbReference type="ARBA" id="ARBA00022842"/>
    </source>
</evidence>
<organism evidence="8 9">
    <name type="scientific">Brevundimonas subvibrioides</name>
    <dbReference type="NCBI Taxonomy" id="74313"/>
    <lineage>
        <taxon>Bacteria</taxon>
        <taxon>Pseudomonadati</taxon>
        <taxon>Pseudomonadota</taxon>
        <taxon>Alphaproteobacteria</taxon>
        <taxon>Caulobacterales</taxon>
        <taxon>Caulobacteraceae</taxon>
        <taxon>Brevundimonas</taxon>
    </lineage>
</organism>
<dbReference type="GO" id="GO:0000287">
    <property type="term" value="F:magnesium ion binding"/>
    <property type="evidence" value="ECO:0007669"/>
    <property type="project" value="UniProtKB-UniRule"/>
</dbReference>
<feature type="domain" description="PIN" evidence="7">
    <location>
        <begin position="22"/>
        <end position="146"/>
    </location>
</feature>
<dbReference type="Gene3D" id="3.40.50.1010">
    <property type="entry name" value="5'-nuclease"/>
    <property type="match status" value="1"/>
</dbReference>